<dbReference type="GO" id="GO:0005524">
    <property type="term" value="F:ATP binding"/>
    <property type="evidence" value="ECO:0007669"/>
    <property type="project" value="UniProtKB-KW"/>
</dbReference>
<dbReference type="Proteomes" id="UP000824469">
    <property type="component" value="Unassembled WGS sequence"/>
</dbReference>
<dbReference type="GO" id="GO:0015662">
    <property type="term" value="F:P-type ion transporter activity"/>
    <property type="evidence" value="ECO:0007669"/>
    <property type="project" value="TreeGrafter"/>
</dbReference>
<dbReference type="GO" id="GO:0019829">
    <property type="term" value="F:ATPase-coupled monoatomic cation transmembrane transporter activity"/>
    <property type="evidence" value="ECO:0007669"/>
    <property type="project" value="TreeGrafter"/>
</dbReference>
<dbReference type="InterPro" id="IPR008250">
    <property type="entry name" value="ATPase_P-typ_transduc_dom_A_sf"/>
</dbReference>
<keyword evidence="6" id="KW-1278">Translocase</keyword>
<evidence type="ECO:0000313" key="9">
    <source>
        <dbReference type="Proteomes" id="UP000824469"/>
    </source>
</evidence>
<dbReference type="AlphaFoldDB" id="A0AA38LDY3"/>
<dbReference type="EMBL" id="JAHRHJ020000004">
    <property type="protein sequence ID" value="KAH9318290.1"/>
    <property type="molecule type" value="Genomic_DNA"/>
</dbReference>
<dbReference type="InterPro" id="IPR059000">
    <property type="entry name" value="ATPase_P-type_domA"/>
</dbReference>
<organism evidence="8 9">
    <name type="scientific">Taxus chinensis</name>
    <name type="common">Chinese yew</name>
    <name type="synonym">Taxus wallichiana var. chinensis</name>
    <dbReference type="NCBI Taxonomy" id="29808"/>
    <lineage>
        <taxon>Eukaryota</taxon>
        <taxon>Viridiplantae</taxon>
        <taxon>Streptophyta</taxon>
        <taxon>Embryophyta</taxon>
        <taxon>Tracheophyta</taxon>
        <taxon>Spermatophyta</taxon>
        <taxon>Pinopsida</taxon>
        <taxon>Pinidae</taxon>
        <taxon>Conifers II</taxon>
        <taxon>Cupressales</taxon>
        <taxon>Taxaceae</taxon>
        <taxon>Taxus</taxon>
    </lineage>
</organism>
<keyword evidence="9" id="KW-1185">Reference proteome</keyword>
<evidence type="ECO:0000256" key="3">
    <source>
        <dbReference type="ARBA" id="ARBA00022741"/>
    </source>
</evidence>
<feature type="non-terminal residue" evidence="8">
    <location>
        <position position="57"/>
    </location>
</feature>
<keyword evidence="2" id="KW-0479">Metal-binding</keyword>
<keyword evidence="5" id="KW-0460">Magnesium</keyword>
<evidence type="ECO:0000313" key="8">
    <source>
        <dbReference type="EMBL" id="KAH9318290.1"/>
    </source>
</evidence>
<dbReference type="PANTHER" id="PTHR45630">
    <property type="entry name" value="CATION-TRANSPORTING ATPASE-RELATED"/>
    <property type="match status" value="1"/>
</dbReference>
<evidence type="ECO:0000259" key="7">
    <source>
        <dbReference type="Pfam" id="PF00122"/>
    </source>
</evidence>
<feature type="domain" description="P-type ATPase A" evidence="7">
    <location>
        <begin position="7"/>
        <end position="57"/>
    </location>
</feature>
<evidence type="ECO:0000256" key="5">
    <source>
        <dbReference type="ARBA" id="ARBA00022842"/>
    </source>
</evidence>
<evidence type="ECO:0000256" key="1">
    <source>
        <dbReference type="ARBA" id="ARBA00004141"/>
    </source>
</evidence>
<proteinExistence type="predicted"/>
<dbReference type="GO" id="GO:0005789">
    <property type="term" value="C:endoplasmic reticulum membrane"/>
    <property type="evidence" value="ECO:0007669"/>
    <property type="project" value="TreeGrafter"/>
</dbReference>
<keyword evidence="3" id="KW-0547">Nucleotide-binding</keyword>
<keyword evidence="4" id="KW-0067">ATP-binding</keyword>
<comment type="caution">
    <text evidence="8">The sequence shown here is derived from an EMBL/GenBank/DDBJ whole genome shotgun (WGS) entry which is preliminary data.</text>
</comment>
<accession>A0AA38LDY3</accession>
<dbReference type="Gene3D" id="2.70.150.10">
    <property type="entry name" value="Calcium-transporting ATPase, cytoplasmic transduction domain A"/>
    <property type="match status" value="1"/>
</dbReference>
<evidence type="ECO:0000256" key="2">
    <source>
        <dbReference type="ARBA" id="ARBA00022723"/>
    </source>
</evidence>
<feature type="non-terminal residue" evidence="8">
    <location>
        <position position="1"/>
    </location>
</feature>
<dbReference type="GO" id="GO:0006874">
    <property type="term" value="P:intracellular calcium ion homeostasis"/>
    <property type="evidence" value="ECO:0007669"/>
    <property type="project" value="TreeGrafter"/>
</dbReference>
<evidence type="ECO:0000256" key="4">
    <source>
        <dbReference type="ARBA" id="ARBA00022840"/>
    </source>
</evidence>
<evidence type="ECO:0000256" key="6">
    <source>
        <dbReference type="ARBA" id="ARBA00022967"/>
    </source>
</evidence>
<dbReference type="GO" id="GO:0046872">
    <property type="term" value="F:metal ion binding"/>
    <property type="evidence" value="ECO:0007669"/>
    <property type="project" value="UniProtKB-KW"/>
</dbReference>
<sequence length="57" mass="6036">WVKLSGMDLLPGDVVSIGRLAGQNGEERTIPADMLLLSGSVIANEAILTGESTPQWK</sequence>
<reference evidence="8 9" key="1">
    <citation type="journal article" date="2021" name="Nat. Plants">
        <title>The Taxus genome provides insights into paclitaxel biosynthesis.</title>
        <authorList>
            <person name="Xiong X."/>
            <person name="Gou J."/>
            <person name="Liao Q."/>
            <person name="Li Y."/>
            <person name="Zhou Q."/>
            <person name="Bi G."/>
            <person name="Li C."/>
            <person name="Du R."/>
            <person name="Wang X."/>
            <person name="Sun T."/>
            <person name="Guo L."/>
            <person name="Liang H."/>
            <person name="Lu P."/>
            <person name="Wu Y."/>
            <person name="Zhang Z."/>
            <person name="Ro D.K."/>
            <person name="Shang Y."/>
            <person name="Huang S."/>
            <person name="Yan J."/>
        </authorList>
    </citation>
    <scope>NUCLEOTIDE SEQUENCE [LARGE SCALE GENOMIC DNA]</scope>
    <source>
        <strain evidence="8">Ta-2019</strain>
    </source>
</reference>
<name>A0AA38LDY3_TAXCH</name>
<comment type="subcellular location">
    <subcellularLocation>
        <location evidence="1">Membrane</location>
        <topology evidence="1">Multi-pass membrane protein</topology>
    </subcellularLocation>
</comment>
<protein>
    <recommendedName>
        <fullName evidence="7">P-type ATPase A domain-containing protein</fullName>
    </recommendedName>
</protein>
<dbReference type="PANTHER" id="PTHR45630:SF7">
    <property type="entry name" value="ENDOPLASMIC RETICULUM TRANSMEMBRANE HELIX TRANSLOCASE"/>
    <property type="match status" value="1"/>
</dbReference>
<dbReference type="SUPFAM" id="SSF81653">
    <property type="entry name" value="Calcium ATPase, transduction domain A"/>
    <property type="match status" value="1"/>
</dbReference>
<dbReference type="InterPro" id="IPR006544">
    <property type="entry name" value="P-type_TPase_V"/>
</dbReference>
<dbReference type="Pfam" id="PF00122">
    <property type="entry name" value="E1-E2_ATPase"/>
    <property type="match status" value="1"/>
</dbReference>
<gene>
    <name evidence="8" type="ORF">KI387_020059</name>
</gene>